<keyword evidence="2" id="KW-1185">Reference proteome</keyword>
<organism evidence="1 2">
    <name type="scientific">Kickxella alabastrina</name>
    <dbReference type="NCBI Taxonomy" id="61397"/>
    <lineage>
        <taxon>Eukaryota</taxon>
        <taxon>Fungi</taxon>
        <taxon>Fungi incertae sedis</taxon>
        <taxon>Zoopagomycota</taxon>
        <taxon>Kickxellomycotina</taxon>
        <taxon>Kickxellomycetes</taxon>
        <taxon>Kickxellales</taxon>
        <taxon>Kickxellaceae</taxon>
        <taxon>Kickxella</taxon>
    </lineage>
</organism>
<comment type="caution">
    <text evidence="1">The sequence shown here is derived from an EMBL/GenBank/DDBJ whole genome shotgun (WGS) entry which is preliminary data.</text>
</comment>
<protein>
    <submittedName>
        <fullName evidence="1">Uncharacterized protein</fullName>
    </submittedName>
</protein>
<dbReference type="Proteomes" id="UP001150581">
    <property type="component" value="Unassembled WGS sequence"/>
</dbReference>
<evidence type="ECO:0000313" key="1">
    <source>
        <dbReference type="EMBL" id="KAJ1885843.1"/>
    </source>
</evidence>
<sequence>MTLLQTPAWFEGTLAKAAAQATSCRLILLVCIVDDSNPEDQDHVNRVLGASTVFTKVTKSCVCVRMIRGSENEIMFTKLFPVSTFPSIYFIHSSGNVLLSGKDIVEAKVLVTLMKKTSISDASSASSKYPYYVPPMPKPTPEAEAEERHTDAINAERYRKMLAQQTSKDAKYIKQLRKNIQDDRLTYQNIHGPPPTISPKPSSNDLVNEQAAQAHSVLNEPDCGKGGNARLRFRVCNGATLSGDFPLDSKFLDVRVFLEENLDRARENIEINLTFPHLVLGSDVDEKTLEELEMTQTATLLVRFWGRPQSQISGKSVLSWITPFKLVFALLFVLLAAWLSANGFGQASQQAVRTMQPIDSSKHLDSYKADSRRNNLTNILLEIFEEV</sequence>
<name>A0ACC1I4E9_9FUNG</name>
<proteinExistence type="predicted"/>
<gene>
    <name evidence="1" type="ORF">LPJ66_009925</name>
</gene>
<dbReference type="EMBL" id="JANBPG010002420">
    <property type="protein sequence ID" value="KAJ1885843.1"/>
    <property type="molecule type" value="Genomic_DNA"/>
</dbReference>
<evidence type="ECO:0000313" key="2">
    <source>
        <dbReference type="Proteomes" id="UP001150581"/>
    </source>
</evidence>
<accession>A0ACC1I4E9</accession>
<reference evidence="1" key="1">
    <citation type="submission" date="2022-07" db="EMBL/GenBank/DDBJ databases">
        <title>Phylogenomic reconstructions and comparative analyses of Kickxellomycotina fungi.</title>
        <authorList>
            <person name="Reynolds N.K."/>
            <person name="Stajich J.E."/>
            <person name="Barry K."/>
            <person name="Grigoriev I.V."/>
            <person name="Crous P."/>
            <person name="Smith M.E."/>
        </authorList>
    </citation>
    <scope>NUCLEOTIDE SEQUENCE</scope>
    <source>
        <strain evidence="1">Benny 63K</strain>
    </source>
</reference>